<feature type="transmembrane region" description="Helical" evidence="2">
    <location>
        <begin position="7"/>
        <end position="25"/>
    </location>
</feature>
<proteinExistence type="predicted"/>
<reference evidence="3" key="1">
    <citation type="journal article" date="2013" name="Front. Plant Sci.">
        <title>Mitochondrial Genome Sequence of the Legume Vicia faba.</title>
        <authorList>
            <person name="Negruk V."/>
        </authorList>
    </citation>
    <scope>NUCLEOTIDE SEQUENCE</scope>
</reference>
<dbReference type="AlphaFoldDB" id="R4IUS8"/>
<feature type="region of interest" description="Disordered" evidence="1">
    <location>
        <begin position="151"/>
        <end position="170"/>
    </location>
</feature>
<name>R4IUS8_VICFA</name>
<evidence type="ECO:0000256" key="1">
    <source>
        <dbReference type="SAM" id="MobiDB-lite"/>
    </source>
</evidence>
<evidence type="ECO:0000313" key="3">
    <source>
        <dbReference type="EMBL" id="AGC78874.1"/>
    </source>
</evidence>
<accession>R4IUS8</accession>
<keyword evidence="2" id="KW-0472">Membrane</keyword>
<organism evidence="3">
    <name type="scientific">Vicia faba</name>
    <name type="common">Broad bean</name>
    <name type="synonym">Faba vulgaris</name>
    <dbReference type="NCBI Taxonomy" id="3906"/>
    <lineage>
        <taxon>Eukaryota</taxon>
        <taxon>Viridiplantae</taxon>
        <taxon>Streptophyta</taxon>
        <taxon>Embryophyta</taxon>
        <taxon>Tracheophyta</taxon>
        <taxon>Spermatophyta</taxon>
        <taxon>Magnoliopsida</taxon>
        <taxon>eudicotyledons</taxon>
        <taxon>Gunneridae</taxon>
        <taxon>Pentapetalae</taxon>
        <taxon>rosids</taxon>
        <taxon>fabids</taxon>
        <taxon>Fabales</taxon>
        <taxon>Fabaceae</taxon>
        <taxon>Papilionoideae</taxon>
        <taxon>50 kb inversion clade</taxon>
        <taxon>NPAAA clade</taxon>
        <taxon>Hologalegina</taxon>
        <taxon>IRL clade</taxon>
        <taxon>Fabeae</taxon>
        <taxon>Vicia</taxon>
    </lineage>
</organism>
<feature type="transmembrane region" description="Helical" evidence="2">
    <location>
        <begin position="45"/>
        <end position="68"/>
    </location>
</feature>
<keyword evidence="3" id="KW-0496">Mitochondrion</keyword>
<keyword evidence="2" id="KW-1133">Transmembrane helix</keyword>
<evidence type="ECO:0000256" key="2">
    <source>
        <dbReference type="SAM" id="Phobius"/>
    </source>
</evidence>
<geneLocation type="mitochondrion" evidence="3"/>
<sequence length="221" mass="23559">MRNKNFLYSFLLLVGVSYLLCLILGESEVFWALLSKVGYSGTTRAIFIPFLKLTGCSGRLALVLFFAVKAVNGTLFKDFFSCMEEAGPSSGASSSNPGNPVVPPIDQGLHGEVKQDEVWGVWTHLREFGEFTIPTPKESTVLQPAVLETPRDGGPFTRGATPQAPPQQTSPSLVEGAAKVATNEAAAGCAQACSEGLIQRAAHCPDCFWDCVAGSCCLFCS</sequence>
<dbReference type="EMBL" id="KC189947">
    <property type="protein sequence ID" value="AGC78874.1"/>
    <property type="molecule type" value="Genomic_DNA"/>
</dbReference>
<feature type="compositionally biased region" description="Low complexity" evidence="1">
    <location>
        <begin position="160"/>
        <end position="170"/>
    </location>
</feature>
<protein>
    <submittedName>
        <fullName evidence="3">Uncharacterized protein</fullName>
    </submittedName>
</protein>
<keyword evidence="2" id="KW-0812">Transmembrane</keyword>